<evidence type="ECO:0000256" key="2">
    <source>
        <dbReference type="ARBA" id="ARBA00022525"/>
    </source>
</evidence>
<dbReference type="PANTHER" id="PTHR45742">
    <property type="entry name" value="COMPLEMENT COMPONENT C6"/>
    <property type="match status" value="1"/>
</dbReference>
<keyword evidence="4" id="KW-1015">Disulfide bond</keyword>
<dbReference type="EMBL" id="DAKRPA010000240">
    <property type="protein sequence ID" value="DAZ94636.1"/>
    <property type="molecule type" value="Genomic_DNA"/>
</dbReference>
<comment type="subcellular location">
    <subcellularLocation>
        <location evidence="1">Secreted</location>
    </subcellularLocation>
</comment>
<dbReference type="GO" id="GO:0031640">
    <property type="term" value="P:killing of cells of another organism"/>
    <property type="evidence" value="ECO:0007669"/>
    <property type="project" value="UniProtKB-KW"/>
</dbReference>
<evidence type="ECO:0000256" key="3">
    <source>
        <dbReference type="ARBA" id="ARBA00022852"/>
    </source>
</evidence>
<dbReference type="InterPro" id="IPR020864">
    <property type="entry name" value="MACPF"/>
</dbReference>
<protein>
    <recommendedName>
        <fullName evidence="5">MACPF domain-containing protein</fullName>
    </recommendedName>
</protein>
<comment type="caution">
    <text evidence="6">The sequence shown here is derived from an EMBL/GenBank/DDBJ whole genome shotgun (WGS) entry which is preliminary data.</text>
</comment>
<keyword evidence="2" id="KW-0964">Secreted</keyword>
<feature type="domain" description="MACPF" evidence="5">
    <location>
        <begin position="1"/>
        <end position="344"/>
    </location>
</feature>
<sequence>MAPPGIDYLGAGYDLVYGNPGGSETASSVTDPGFRAHLIKFTWDPKFDTCSGLQKNWTCPKEASILPQPSCIQQSSASQISSTRDFQKVLQQDASVSASVKGSCGGFSASASFSGSKAMASMQRKISVESITSFQSKAVCVEYAATLKMGLSSNNLETLPEFAAAVDELPTVYNSCYQVDSVGGPCPQRVSTGFGDLPMLYGTHYTTRVEMGGKIIHRIEMKQSDVETLRSKKVDVGYGASIKASYKGVGALASASASVKQSSSVGTDSYNAVMSVASKEININIGGSPSDDWHDWAQSASDEPMPVRYTLAPLSPLIAKLDSRKSSLFESAVKDYIAAYGRTLTYDTATATTVTAVEIQYTILASMPIVATFRVMIGKTGDMLPQVVVANSLTGSFRVNVPKQYQVAFDAFQGDIPVTLEYVSGLFTVPKVMMEAKQSRAHWMQMEAALAQKHKKKAPPVVSTPTSVYFTVIQSFAVMSDNSKIPLDDQYAGKQLNAAAPWPINPMD</sequence>
<gene>
    <name evidence="6" type="ORF">N0F65_010723</name>
</gene>
<keyword evidence="3" id="KW-0204">Cytolysis</keyword>
<dbReference type="AlphaFoldDB" id="A0AAV2YKJ1"/>
<name>A0AAV2YKJ1_9STRA</name>
<evidence type="ECO:0000313" key="7">
    <source>
        <dbReference type="Proteomes" id="UP001146120"/>
    </source>
</evidence>
<accession>A0AAV2YKJ1</accession>
<evidence type="ECO:0000256" key="1">
    <source>
        <dbReference type="ARBA" id="ARBA00004613"/>
    </source>
</evidence>
<evidence type="ECO:0000313" key="6">
    <source>
        <dbReference type="EMBL" id="DAZ94636.1"/>
    </source>
</evidence>
<organism evidence="6 7">
    <name type="scientific">Lagenidium giganteum</name>
    <dbReference type="NCBI Taxonomy" id="4803"/>
    <lineage>
        <taxon>Eukaryota</taxon>
        <taxon>Sar</taxon>
        <taxon>Stramenopiles</taxon>
        <taxon>Oomycota</taxon>
        <taxon>Peronosporomycetes</taxon>
        <taxon>Pythiales</taxon>
        <taxon>Pythiaceae</taxon>
    </lineage>
</organism>
<dbReference type="GO" id="GO:0005576">
    <property type="term" value="C:extracellular region"/>
    <property type="evidence" value="ECO:0007669"/>
    <property type="project" value="UniProtKB-SubCell"/>
</dbReference>
<reference evidence="6" key="1">
    <citation type="submission" date="2022-11" db="EMBL/GenBank/DDBJ databases">
        <authorList>
            <person name="Morgan W.R."/>
            <person name="Tartar A."/>
        </authorList>
    </citation>
    <scope>NUCLEOTIDE SEQUENCE</scope>
    <source>
        <strain evidence="6">ARSEF 373</strain>
    </source>
</reference>
<dbReference type="PANTHER" id="PTHR45742:SF8">
    <property type="entry name" value="FLOCCULATION PROTEIN FLO11"/>
    <property type="match status" value="1"/>
</dbReference>
<proteinExistence type="predicted"/>
<evidence type="ECO:0000256" key="4">
    <source>
        <dbReference type="ARBA" id="ARBA00023157"/>
    </source>
</evidence>
<keyword evidence="7" id="KW-1185">Reference proteome</keyword>
<dbReference type="Proteomes" id="UP001146120">
    <property type="component" value="Unassembled WGS sequence"/>
</dbReference>
<evidence type="ECO:0000259" key="5">
    <source>
        <dbReference type="PROSITE" id="PS51412"/>
    </source>
</evidence>
<dbReference type="PROSITE" id="PS51412">
    <property type="entry name" value="MACPF_2"/>
    <property type="match status" value="1"/>
</dbReference>
<dbReference type="Pfam" id="PF01823">
    <property type="entry name" value="MACPF"/>
    <property type="match status" value="1"/>
</dbReference>
<reference evidence="6" key="2">
    <citation type="journal article" date="2023" name="Microbiol Resour">
        <title>Decontamination and Annotation of the Draft Genome Sequence of the Oomycete Lagenidium giganteum ARSEF 373.</title>
        <authorList>
            <person name="Morgan W.R."/>
            <person name="Tartar A."/>
        </authorList>
    </citation>
    <scope>NUCLEOTIDE SEQUENCE</scope>
    <source>
        <strain evidence="6">ARSEF 373</strain>
    </source>
</reference>